<evidence type="ECO:0000313" key="2">
    <source>
        <dbReference type="Proteomes" id="UP000321570"/>
    </source>
</evidence>
<accession>A0A564YWZ0</accession>
<keyword evidence="2" id="KW-1185">Reference proteome</keyword>
<dbReference type="AlphaFoldDB" id="A0A564YWZ0"/>
<evidence type="ECO:0000313" key="1">
    <source>
        <dbReference type="EMBL" id="VUZ51539.1"/>
    </source>
</evidence>
<organism evidence="1 2">
    <name type="scientific">Hymenolepis diminuta</name>
    <name type="common">Rat tapeworm</name>
    <dbReference type="NCBI Taxonomy" id="6216"/>
    <lineage>
        <taxon>Eukaryota</taxon>
        <taxon>Metazoa</taxon>
        <taxon>Spiralia</taxon>
        <taxon>Lophotrochozoa</taxon>
        <taxon>Platyhelminthes</taxon>
        <taxon>Cestoda</taxon>
        <taxon>Eucestoda</taxon>
        <taxon>Cyclophyllidea</taxon>
        <taxon>Hymenolepididae</taxon>
        <taxon>Hymenolepis</taxon>
    </lineage>
</organism>
<dbReference type="Proteomes" id="UP000321570">
    <property type="component" value="Unassembled WGS sequence"/>
</dbReference>
<reference evidence="1 2" key="1">
    <citation type="submission" date="2019-07" db="EMBL/GenBank/DDBJ databases">
        <authorList>
            <person name="Jastrzebski P J."/>
            <person name="Paukszto L."/>
            <person name="Jastrzebski P J."/>
        </authorList>
    </citation>
    <scope>NUCLEOTIDE SEQUENCE [LARGE SCALE GENOMIC DNA]</scope>
    <source>
        <strain evidence="1 2">WMS-il1</strain>
    </source>
</reference>
<protein>
    <submittedName>
        <fullName evidence="1">Uncharacterized protein</fullName>
    </submittedName>
</protein>
<sequence length="176" mass="21416">MQSADAHNQYIEITVTAFWDIMVAKHYYTDRSGSDTNQELIEQNFYSMAKNTHAFLTEYMRYLLFNEPKRNNYETQLHDFIFNLQLFASLDRERQLRFIGWMLFLTEIIPNCRRKWHMPFEIFYDQSDKIEEYYINCSRIARLLPRIQLMNDNIKPDIDNWQRFCDCVHEAAKVMP</sequence>
<gene>
    <name evidence="1" type="ORF">WMSIL1_LOCUS10366</name>
</gene>
<name>A0A564YWZ0_HYMDI</name>
<dbReference type="EMBL" id="CABIJS010000444">
    <property type="protein sequence ID" value="VUZ51539.1"/>
    <property type="molecule type" value="Genomic_DNA"/>
</dbReference>
<proteinExistence type="predicted"/>